<evidence type="ECO:0000256" key="2">
    <source>
        <dbReference type="ARBA" id="ARBA00022692"/>
    </source>
</evidence>
<comment type="subcellular location">
    <subcellularLocation>
        <location evidence="1">Membrane</location>
        <topology evidence="1">Single-pass membrane protein</topology>
    </subcellularLocation>
</comment>
<evidence type="ECO:0000256" key="4">
    <source>
        <dbReference type="ARBA" id="ARBA00022989"/>
    </source>
</evidence>
<accession>A0A0E9R5R5</accession>
<reference evidence="6" key="2">
    <citation type="journal article" date="2015" name="Fish Shellfish Immunol.">
        <title>Early steps in the European eel (Anguilla anguilla)-Vibrio vulnificus interaction in the gills: Role of the RtxA13 toxin.</title>
        <authorList>
            <person name="Callol A."/>
            <person name="Pajuelo D."/>
            <person name="Ebbesson L."/>
            <person name="Teles M."/>
            <person name="MacKenzie S."/>
            <person name="Amaro C."/>
        </authorList>
    </citation>
    <scope>NUCLEOTIDE SEQUENCE</scope>
</reference>
<dbReference type="InterPro" id="IPR032675">
    <property type="entry name" value="LRR_dom_sf"/>
</dbReference>
<evidence type="ECO:0000256" key="1">
    <source>
        <dbReference type="ARBA" id="ARBA00004167"/>
    </source>
</evidence>
<dbReference type="GO" id="GO:0002224">
    <property type="term" value="P:toll-like receptor signaling pathway"/>
    <property type="evidence" value="ECO:0007669"/>
    <property type="project" value="TreeGrafter"/>
</dbReference>
<keyword evidence="4" id="KW-1133">Transmembrane helix</keyword>
<dbReference type="PANTHER" id="PTHR24365">
    <property type="entry name" value="TOLL-LIKE RECEPTOR"/>
    <property type="match status" value="1"/>
</dbReference>
<dbReference type="GO" id="GO:0038023">
    <property type="term" value="F:signaling receptor activity"/>
    <property type="evidence" value="ECO:0007669"/>
    <property type="project" value="TreeGrafter"/>
</dbReference>
<dbReference type="GO" id="GO:0006954">
    <property type="term" value="P:inflammatory response"/>
    <property type="evidence" value="ECO:0007669"/>
    <property type="project" value="TreeGrafter"/>
</dbReference>
<organism evidence="6">
    <name type="scientific">Anguilla anguilla</name>
    <name type="common">European freshwater eel</name>
    <name type="synonym">Muraena anguilla</name>
    <dbReference type="NCBI Taxonomy" id="7936"/>
    <lineage>
        <taxon>Eukaryota</taxon>
        <taxon>Metazoa</taxon>
        <taxon>Chordata</taxon>
        <taxon>Craniata</taxon>
        <taxon>Vertebrata</taxon>
        <taxon>Euteleostomi</taxon>
        <taxon>Actinopterygii</taxon>
        <taxon>Neopterygii</taxon>
        <taxon>Teleostei</taxon>
        <taxon>Anguilliformes</taxon>
        <taxon>Anguillidae</taxon>
        <taxon>Anguilla</taxon>
    </lineage>
</organism>
<dbReference type="AlphaFoldDB" id="A0A0E9R5R5"/>
<reference evidence="6" key="1">
    <citation type="submission" date="2014-11" db="EMBL/GenBank/DDBJ databases">
        <authorList>
            <person name="Amaro Gonzalez C."/>
        </authorList>
    </citation>
    <scope>NUCLEOTIDE SEQUENCE</scope>
</reference>
<dbReference type="Gene3D" id="3.80.10.10">
    <property type="entry name" value="Ribonuclease Inhibitor"/>
    <property type="match status" value="1"/>
</dbReference>
<evidence type="ECO:0000313" key="6">
    <source>
        <dbReference type="EMBL" id="JAH23693.1"/>
    </source>
</evidence>
<proteinExistence type="predicted"/>
<dbReference type="EMBL" id="GBXM01084884">
    <property type="protein sequence ID" value="JAH23693.1"/>
    <property type="molecule type" value="Transcribed_RNA"/>
</dbReference>
<sequence>MFHNLSKLEILTLFDCRIDSLEGGLTRDLKSLTVVFLKISNTFSIMESFTEHSKHLKYLYIYQSKLYCHCDNAWLILWAKQQRQTEVIMGPSKENMSCEGEHSNLNFVKYGGG</sequence>
<keyword evidence="3" id="KW-0732">Signal</keyword>
<evidence type="ECO:0000256" key="5">
    <source>
        <dbReference type="ARBA" id="ARBA00023136"/>
    </source>
</evidence>
<keyword evidence="2" id="KW-0812">Transmembrane</keyword>
<name>A0A0E9R5R5_ANGAN</name>
<dbReference type="SUPFAM" id="SSF52058">
    <property type="entry name" value="L domain-like"/>
    <property type="match status" value="1"/>
</dbReference>
<evidence type="ECO:0000256" key="3">
    <source>
        <dbReference type="ARBA" id="ARBA00022729"/>
    </source>
</evidence>
<dbReference type="GO" id="GO:0005886">
    <property type="term" value="C:plasma membrane"/>
    <property type="evidence" value="ECO:0007669"/>
    <property type="project" value="TreeGrafter"/>
</dbReference>
<dbReference type="PANTHER" id="PTHR24365:SF522">
    <property type="entry name" value="LOW QUALITY PROTEIN: TOLL-LIKE RECEPTOR 13-RELATED"/>
    <property type="match status" value="1"/>
</dbReference>
<protein>
    <submittedName>
        <fullName evidence="6">Uncharacterized protein</fullName>
    </submittedName>
</protein>
<keyword evidence="5" id="KW-0472">Membrane</keyword>